<keyword evidence="3 4" id="KW-0732">Signal</keyword>
<dbReference type="EMBL" id="QHHQ01000003">
    <property type="protein sequence ID" value="RAI00520.1"/>
    <property type="molecule type" value="Genomic_DNA"/>
</dbReference>
<dbReference type="GO" id="GO:0055085">
    <property type="term" value="P:transmembrane transport"/>
    <property type="evidence" value="ECO:0007669"/>
    <property type="project" value="InterPro"/>
</dbReference>
<dbReference type="InterPro" id="IPR004682">
    <property type="entry name" value="TRAP_DctP"/>
</dbReference>
<comment type="similarity">
    <text evidence="1">Belongs to the bacterial solute-binding protein 7 family.</text>
</comment>
<dbReference type="RefSeq" id="WP_111346535.1">
    <property type="nucleotide sequence ID" value="NZ_QHHQ01000003.1"/>
</dbReference>
<dbReference type="OrthoDB" id="8673861at2"/>
<dbReference type="AlphaFoldDB" id="A0A8B2NQB0"/>
<dbReference type="InterPro" id="IPR018389">
    <property type="entry name" value="DctP_fam"/>
</dbReference>
<keyword evidence="6" id="KW-1185">Reference proteome</keyword>
<dbReference type="PANTHER" id="PTHR33376:SF7">
    <property type="entry name" value="C4-DICARBOXYLATE-BINDING PROTEIN DCTB"/>
    <property type="match status" value="1"/>
</dbReference>
<dbReference type="Pfam" id="PF03480">
    <property type="entry name" value="DctP"/>
    <property type="match status" value="1"/>
</dbReference>
<feature type="signal peptide" evidence="4">
    <location>
        <begin position="1"/>
        <end position="23"/>
    </location>
</feature>
<evidence type="ECO:0000256" key="2">
    <source>
        <dbReference type="ARBA" id="ARBA00022448"/>
    </source>
</evidence>
<dbReference type="CDD" id="cd13603">
    <property type="entry name" value="PBP2_TRAP_Siap_TeaA_like"/>
    <property type="match status" value="1"/>
</dbReference>
<evidence type="ECO:0000256" key="1">
    <source>
        <dbReference type="ARBA" id="ARBA00009023"/>
    </source>
</evidence>
<keyword evidence="2" id="KW-0813">Transport</keyword>
<name>A0A8B2NQB0_9HYPH</name>
<accession>A0A8B2NQB0</accession>
<dbReference type="PIRSF" id="PIRSF006470">
    <property type="entry name" value="DctB"/>
    <property type="match status" value="1"/>
</dbReference>
<dbReference type="PANTHER" id="PTHR33376">
    <property type="match status" value="1"/>
</dbReference>
<dbReference type="Gene3D" id="3.40.190.170">
    <property type="entry name" value="Bacterial extracellular solute-binding protein, family 7"/>
    <property type="match status" value="1"/>
</dbReference>
<organism evidence="5 6">
    <name type="scientific">Acuticoccus sediminis</name>
    <dbReference type="NCBI Taxonomy" id="2184697"/>
    <lineage>
        <taxon>Bacteria</taxon>
        <taxon>Pseudomonadati</taxon>
        <taxon>Pseudomonadota</taxon>
        <taxon>Alphaproteobacteria</taxon>
        <taxon>Hyphomicrobiales</taxon>
        <taxon>Amorphaceae</taxon>
        <taxon>Acuticoccus</taxon>
    </lineage>
</organism>
<dbReference type="GO" id="GO:0030288">
    <property type="term" value="C:outer membrane-bounded periplasmic space"/>
    <property type="evidence" value="ECO:0007669"/>
    <property type="project" value="InterPro"/>
</dbReference>
<dbReference type="Proteomes" id="UP000249590">
    <property type="component" value="Unassembled WGS sequence"/>
</dbReference>
<feature type="chain" id="PRO_5032975337" evidence="4">
    <location>
        <begin position="24"/>
        <end position="325"/>
    </location>
</feature>
<gene>
    <name evidence="5" type="ORF">DLJ53_14735</name>
</gene>
<evidence type="ECO:0000256" key="3">
    <source>
        <dbReference type="ARBA" id="ARBA00022729"/>
    </source>
</evidence>
<dbReference type="NCBIfam" id="NF037995">
    <property type="entry name" value="TRAP_S1"/>
    <property type="match status" value="1"/>
</dbReference>
<sequence length="325" mass="35416">MIRMIRLIAALLVAACLAAPANAQDTLTVTSQYGPEKPQSKFWERFAALVESGRPGVYKFNIVTNGALGGEKEEAEGVRLGSITGALSTVANLTTWVPEGAVLDLPFVFSGRDQIMSAMKGPLGKQLRAAYREQGFETPAFIIFGARHLLSDRPLTKPEDVKGLTMRVLESDLHIALWRSLGANPTALPITETYTALGTGVVEAMDLTKSGYEALKLFEVAPVLSETAHIWAIGVVYFDRNFWESLPEEDQKLFESSAQQAAAYFNKLAEEEQDSAMTRAIGQRAQLVEVDQAPWREAVAPFVQSYVSGLSPAAMDAYKAIEAAR</sequence>
<evidence type="ECO:0000256" key="4">
    <source>
        <dbReference type="SAM" id="SignalP"/>
    </source>
</evidence>
<protein>
    <submittedName>
        <fullName evidence="5">ABC transporter substrate-binding protein</fullName>
    </submittedName>
</protein>
<evidence type="ECO:0000313" key="5">
    <source>
        <dbReference type="EMBL" id="RAI00520.1"/>
    </source>
</evidence>
<proteinExistence type="inferred from homology"/>
<dbReference type="InterPro" id="IPR038404">
    <property type="entry name" value="TRAP_DctP_sf"/>
</dbReference>
<evidence type="ECO:0000313" key="6">
    <source>
        <dbReference type="Proteomes" id="UP000249590"/>
    </source>
</evidence>
<comment type="caution">
    <text evidence="5">The sequence shown here is derived from an EMBL/GenBank/DDBJ whole genome shotgun (WGS) entry which is preliminary data.</text>
</comment>
<reference evidence="5 6" key="1">
    <citation type="submission" date="2018-05" db="EMBL/GenBank/DDBJ databases">
        <title>Acuticoccus sediminis sp. nov., isolated from deep-sea sediment of Indian Ocean.</title>
        <authorList>
            <person name="Liu X."/>
            <person name="Lai Q."/>
            <person name="Du Y."/>
            <person name="Sun F."/>
            <person name="Zhang X."/>
            <person name="Wang S."/>
            <person name="Shao Z."/>
        </authorList>
    </citation>
    <scope>NUCLEOTIDE SEQUENCE [LARGE SCALE GENOMIC DNA]</scope>
    <source>
        <strain evidence="5 6">PTG4-2</strain>
    </source>
</reference>